<dbReference type="PANTHER" id="PTHR36015:SF6">
    <property type="entry name" value="HOLLIDAY JUNCTION RESOLVASE MOC1, CHLOROPLASTIC-RELATED"/>
    <property type="match status" value="1"/>
</dbReference>
<reference evidence="3 4" key="1">
    <citation type="journal article" date="2010" name="Science">
        <title>Genomic analysis of organismal complexity in the multicellular green alga Volvox carteri.</title>
        <authorList>
            <person name="Prochnik S.E."/>
            <person name="Umen J."/>
            <person name="Nedelcu A.M."/>
            <person name="Hallmann A."/>
            <person name="Miller S.M."/>
            <person name="Nishii I."/>
            <person name="Ferris P."/>
            <person name="Kuo A."/>
            <person name="Mitros T."/>
            <person name="Fritz-Laylin L.K."/>
            <person name="Hellsten U."/>
            <person name="Chapman J."/>
            <person name="Simakov O."/>
            <person name="Rensing S.A."/>
            <person name="Terry A."/>
            <person name="Pangilinan J."/>
            <person name="Kapitonov V."/>
            <person name="Jurka J."/>
            <person name="Salamov A."/>
            <person name="Shapiro H."/>
            <person name="Schmutz J."/>
            <person name="Grimwood J."/>
            <person name="Lindquist E."/>
            <person name="Lucas S."/>
            <person name="Grigoriev I.V."/>
            <person name="Schmitt R."/>
            <person name="Kirk D."/>
            <person name="Rokhsar D.S."/>
        </authorList>
    </citation>
    <scope>NUCLEOTIDE SEQUENCE [LARGE SCALE GENOMIC DNA]</scope>
    <source>
        <strain evidence="4">f. Nagariensis / Eve</strain>
    </source>
</reference>
<organism evidence="4">
    <name type="scientific">Volvox carteri f. nagariensis</name>
    <dbReference type="NCBI Taxonomy" id="3068"/>
    <lineage>
        <taxon>Eukaryota</taxon>
        <taxon>Viridiplantae</taxon>
        <taxon>Chlorophyta</taxon>
        <taxon>core chlorophytes</taxon>
        <taxon>Chlorophyceae</taxon>
        <taxon>CS clade</taxon>
        <taxon>Chlamydomonadales</taxon>
        <taxon>Volvocaceae</taxon>
        <taxon>Volvox</taxon>
    </lineage>
</organism>
<proteinExistence type="predicted"/>
<dbReference type="GO" id="GO:0008821">
    <property type="term" value="F:crossover junction DNA endonuclease activity"/>
    <property type="evidence" value="ECO:0007669"/>
    <property type="project" value="InterPro"/>
</dbReference>
<evidence type="ECO:0000313" key="4">
    <source>
        <dbReference type="Proteomes" id="UP000001058"/>
    </source>
</evidence>
<dbReference type="GeneID" id="9626994"/>
<protein>
    <submittedName>
        <fullName evidence="3">Uncharacterized protein</fullName>
    </submittedName>
</protein>
<dbReference type="InParanoid" id="D8UFT8"/>
<gene>
    <name evidence="3" type="ORF">VOLCADRAFT_98614</name>
</gene>
<feature type="region of interest" description="Disordered" evidence="1">
    <location>
        <begin position="171"/>
        <end position="212"/>
    </location>
</feature>
<dbReference type="RefSeq" id="XP_002957544.1">
    <property type="nucleotide sequence ID" value="XM_002957498.1"/>
</dbReference>
<keyword evidence="2" id="KW-0472">Membrane</keyword>
<dbReference type="Proteomes" id="UP000001058">
    <property type="component" value="Unassembled WGS sequence"/>
</dbReference>
<feature type="transmembrane region" description="Helical" evidence="2">
    <location>
        <begin position="321"/>
        <end position="341"/>
    </location>
</feature>
<dbReference type="InterPro" id="IPR045290">
    <property type="entry name" value="MOC1-like"/>
</dbReference>
<name>D8UFT8_VOLCA</name>
<evidence type="ECO:0000256" key="1">
    <source>
        <dbReference type="SAM" id="MobiDB-lite"/>
    </source>
</evidence>
<evidence type="ECO:0000313" key="3">
    <source>
        <dbReference type="EMBL" id="EFJ41438.1"/>
    </source>
</evidence>
<dbReference type="PANTHER" id="PTHR36015">
    <property type="entry name" value="HOLLIDAY JUNCTION RESOLVASE MOC1, CHLOROPLASTIC-RELATED"/>
    <property type="match status" value="1"/>
</dbReference>
<accession>D8UFT8</accession>
<keyword evidence="2" id="KW-1133">Transmembrane helix</keyword>
<evidence type="ECO:0000256" key="2">
    <source>
        <dbReference type="SAM" id="Phobius"/>
    </source>
</evidence>
<feature type="region of interest" description="Disordered" evidence="1">
    <location>
        <begin position="78"/>
        <end position="110"/>
    </location>
</feature>
<feature type="compositionally biased region" description="Low complexity" evidence="1">
    <location>
        <begin position="171"/>
        <end position="182"/>
    </location>
</feature>
<dbReference type="KEGG" id="vcn:VOLCADRAFT_98614"/>
<keyword evidence="2" id="KW-0812">Transmembrane</keyword>
<sequence>MSTLVRVAHLRQPVPSPEAVRRVTAAATATATVATASGPAATGDNNSYTTVAQLPTRHIVAAVDPDLSGALAMIYWDEEERPPPPPPGAAAPAPARPSSKLPAKHPGSGAAVAEYGTSVAAAAAPPPQQPAWHFGNAGWLMVMPTAADGSGDVGGASSAAASQRGVLAGRTAADGAATAPSDAQDEGDEHGGGSDSEGGDGHCCDGGSSGGGVSAAAAAGDGLWLPAPPPPPDDLSLWTVRVWDMPVSAAERRKPTATGGVSKRRLLHVAGARAVLASALASALPPPEERRRVALYGYVEVPPILPGDGIISAYTSLWSTGAWLGLLTGMGFAVAVFTDAFRHKKNHGRADALLMAAWALGASLPPRLAGTLRRNHMTVDELLAEQPAAALMWGPPRPPTPTDAYGNLLTPERDMMDEVWYGIGG</sequence>
<dbReference type="STRING" id="3068.D8UFT8"/>
<keyword evidence="4" id="KW-1185">Reference proteome</keyword>
<dbReference type="EMBL" id="GL378395">
    <property type="protein sequence ID" value="EFJ41438.1"/>
    <property type="molecule type" value="Genomic_DNA"/>
</dbReference>
<dbReference type="AlphaFoldDB" id="D8UFT8"/>
<dbReference type="OrthoDB" id="1910737at2759"/>